<evidence type="ECO:0000313" key="3">
    <source>
        <dbReference type="Proteomes" id="UP000182658"/>
    </source>
</evidence>
<reference evidence="2 3" key="1">
    <citation type="submission" date="2016-10" db="EMBL/GenBank/DDBJ databases">
        <title>Draft genome sequence of Coniochaeta ligniaria NRRL30616, a lignocellulolytic fungus for bioabatement of inhibitors in plant biomass hydrolysates.</title>
        <authorList>
            <consortium name="DOE Joint Genome Institute"/>
            <person name="Jimenez D.J."/>
            <person name="Hector R.E."/>
            <person name="Riley R."/>
            <person name="Sun H."/>
            <person name="Grigoriev I.V."/>
            <person name="Van Elsas J.D."/>
            <person name="Nichols N.N."/>
        </authorList>
    </citation>
    <scope>NUCLEOTIDE SEQUENCE [LARGE SCALE GENOMIC DNA]</scope>
    <source>
        <strain evidence="2 3">NRRL 30616</strain>
    </source>
</reference>
<protein>
    <submittedName>
        <fullName evidence="2">HET-domain-containing protein</fullName>
    </submittedName>
</protein>
<dbReference type="STRING" id="1408157.A0A1J7IZL2"/>
<sequence>MLIGRWIDERADSHQYCSLQGEDVPIATRLLDLYPAGKVDHVALVDGKYIATTPYAPFYATLSHRWGKHAPIRTTKANEYSHRDGIRVSSLPQTLQDAVKVARAYFIQYLWIDTLCVVQDSEVDQGTEFKQWELLLQCPLQYLCRLGGGLPCWSFLCSHRRHTRTRPFKVQHHDVADHQQGKHGLSRCHPETGWRQQYEISRVDSERQGLDIPGTSSCEEDFALQTKVGLLLLLHPLRFGDVAQRSTLPHA</sequence>
<name>A0A1J7IZL2_9PEZI</name>
<dbReference type="Proteomes" id="UP000182658">
    <property type="component" value="Unassembled WGS sequence"/>
</dbReference>
<dbReference type="InParanoid" id="A0A1J7IZL2"/>
<dbReference type="EMBL" id="KV875095">
    <property type="protein sequence ID" value="OIW32709.1"/>
    <property type="molecule type" value="Genomic_DNA"/>
</dbReference>
<gene>
    <name evidence="2" type="ORF">CONLIGDRAFT_642403</name>
</gene>
<dbReference type="OrthoDB" id="4588820at2759"/>
<proteinExistence type="predicted"/>
<accession>A0A1J7IZL2</accession>
<dbReference type="PANTHER" id="PTHR33112:SF11">
    <property type="entry name" value="HETEROKARYON INCOMPATIBILITY DOMAIN-CONTAINING PROTEIN"/>
    <property type="match status" value="1"/>
</dbReference>
<feature type="domain" description="Heterokaryon incompatibility" evidence="1">
    <location>
        <begin position="59"/>
        <end position="150"/>
    </location>
</feature>
<evidence type="ECO:0000259" key="1">
    <source>
        <dbReference type="Pfam" id="PF06985"/>
    </source>
</evidence>
<dbReference type="InterPro" id="IPR010730">
    <property type="entry name" value="HET"/>
</dbReference>
<organism evidence="2 3">
    <name type="scientific">Coniochaeta ligniaria NRRL 30616</name>
    <dbReference type="NCBI Taxonomy" id="1408157"/>
    <lineage>
        <taxon>Eukaryota</taxon>
        <taxon>Fungi</taxon>
        <taxon>Dikarya</taxon>
        <taxon>Ascomycota</taxon>
        <taxon>Pezizomycotina</taxon>
        <taxon>Sordariomycetes</taxon>
        <taxon>Sordariomycetidae</taxon>
        <taxon>Coniochaetales</taxon>
        <taxon>Coniochaetaceae</taxon>
        <taxon>Coniochaeta</taxon>
    </lineage>
</organism>
<dbReference type="PANTHER" id="PTHR33112">
    <property type="entry name" value="DOMAIN PROTEIN, PUTATIVE-RELATED"/>
    <property type="match status" value="1"/>
</dbReference>
<dbReference type="Pfam" id="PF06985">
    <property type="entry name" value="HET"/>
    <property type="match status" value="1"/>
</dbReference>
<dbReference type="AlphaFoldDB" id="A0A1J7IZL2"/>
<keyword evidence="3" id="KW-1185">Reference proteome</keyword>
<evidence type="ECO:0000313" key="2">
    <source>
        <dbReference type="EMBL" id="OIW32709.1"/>
    </source>
</evidence>